<protein>
    <recommendedName>
        <fullName evidence="2">VWFA domain-containing protein</fullName>
    </recommendedName>
</protein>
<dbReference type="Gene3D" id="3.40.50.880">
    <property type="match status" value="1"/>
</dbReference>
<dbReference type="PROSITE" id="PS50234">
    <property type="entry name" value="VWFA"/>
    <property type="match status" value="1"/>
</dbReference>
<proteinExistence type="predicted"/>
<dbReference type="SUPFAM" id="SSF52317">
    <property type="entry name" value="Class I glutamine amidotransferase-like"/>
    <property type="match status" value="1"/>
</dbReference>
<dbReference type="OrthoDB" id="252901at2"/>
<dbReference type="AlphaFoldDB" id="A0A517YDS5"/>
<dbReference type="PANTHER" id="PTHR37947">
    <property type="entry name" value="BLL2462 PROTEIN"/>
    <property type="match status" value="1"/>
</dbReference>
<dbReference type="Gene3D" id="3.40.50.410">
    <property type="entry name" value="von Willebrand factor, type A domain"/>
    <property type="match status" value="1"/>
</dbReference>
<dbReference type="EMBL" id="CP036274">
    <property type="protein sequence ID" value="QDU28403.1"/>
    <property type="molecule type" value="Genomic_DNA"/>
</dbReference>
<evidence type="ECO:0000259" key="2">
    <source>
        <dbReference type="PROSITE" id="PS50234"/>
    </source>
</evidence>
<sequence length="800" mass="89758">MNDQLGTFLQRWLGDGAVDSAHVLEHSLDSTWPWPVWLFWLLLLAGVTLVIGVYIRERESAGRLGKTLLATCRVSLLLLLGWMLLGWTWQQHRTDLPDLVLLLDDSASMGLADELDDAPLRASLVARLKRLKLEELTRLNIAKTLLLENNEKLLSELAARYRLKVVRVSAPGRTPGGTETPAKMITSLSATQPASRLGDSLREVIELQRGRPTAAVVMFTDGITTEGSSLQDAAQYARRKSIPLYFVGLGNERPAIDLQLADLLADEAVFLGDAINFEFRLASRGYQGPVKVRLLREGRAEPLAEQTLQVTGDDGSQLVRLSTRPQEEGDFDFIVQVEPQSREINTTNNRLTRRVAVREEKLRVLLAQSYPNYEYRFLKHALERELNRPGQEGDERGFRSVLQEADPEYAESDKSATAVFPVSREELFKYDVLILGDVNPALLTQSVLENIYEFVNVRGGGLVLMAGPKYMPLAYRDSPLAALLPANVDSFTVPDPDQVIKTSFHPRLTPLGINSPALQLTDNAADNLKLWNETLAPLRWLVSTSDLRPGVRVLAEHPELRGLDNQPLPLITLQFHGAGKVVFHATDETYRWRYRAGDVYFARYWIQTIRYLSRSKLLGEADGVELTTDRDEYEQGEQIRLRARFLDDRNSPAEEDGVLCIVQHDAGQRRSVRLRRDALNRGVFEAVIDGLPQGRYRAWIASPVFPGRPPSREFRVHAPPGELAEVQMKAAELQAAAKISEGKFYRVKDAGSLIASLPPGRHVRVESLPPEPLWNLPLLPILFVGLLATEWLLRKKFGLI</sequence>
<dbReference type="Gene3D" id="2.60.40.10">
    <property type="entry name" value="Immunoglobulins"/>
    <property type="match status" value="1"/>
</dbReference>
<evidence type="ECO:0000313" key="4">
    <source>
        <dbReference type="Proteomes" id="UP000315017"/>
    </source>
</evidence>
<dbReference type="SUPFAM" id="SSF53300">
    <property type="entry name" value="vWA-like"/>
    <property type="match status" value="1"/>
</dbReference>
<organism evidence="3 4">
    <name type="scientific">Anatilimnocola aggregata</name>
    <dbReference type="NCBI Taxonomy" id="2528021"/>
    <lineage>
        <taxon>Bacteria</taxon>
        <taxon>Pseudomonadati</taxon>
        <taxon>Planctomycetota</taxon>
        <taxon>Planctomycetia</taxon>
        <taxon>Pirellulales</taxon>
        <taxon>Pirellulaceae</taxon>
        <taxon>Anatilimnocola</taxon>
    </lineage>
</organism>
<feature type="transmembrane region" description="Helical" evidence="1">
    <location>
        <begin position="34"/>
        <end position="55"/>
    </location>
</feature>
<dbReference type="InterPro" id="IPR013783">
    <property type="entry name" value="Ig-like_fold"/>
</dbReference>
<keyword evidence="4" id="KW-1185">Reference proteome</keyword>
<dbReference type="PANTHER" id="PTHR37947:SF1">
    <property type="entry name" value="BLL2462 PROTEIN"/>
    <property type="match status" value="1"/>
</dbReference>
<dbReference type="Proteomes" id="UP000315017">
    <property type="component" value="Chromosome"/>
</dbReference>
<keyword evidence="1" id="KW-1133">Transmembrane helix</keyword>
<accession>A0A517YDS5</accession>
<dbReference type="SMART" id="SM00327">
    <property type="entry name" value="VWA"/>
    <property type="match status" value="1"/>
</dbReference>
<dbReference type="InterPro" id="IPR029062">
    <property type="entry name" value="Class_I_gatase-like"/>
</dbReference>
<dbReference type="KEGG" id="aagg:ETAA8_35030"/>
<feature type="transmembrane region" description="Helical" evidence="1">
    <location>
        <begin position="67"/>
        <end position="89"/>
    </location>
</feature>
<reference evidence="3 4" key="1">
    <citation type="submission" date="2019-02" db="EMBL/GenBank/DDBJ databases">
        <title>Deep-cultivation of Planctomycetes and their phenomic and genomic characterization uncovers novel biology.</title>
        <authorList>
            <person name="Wiegand S."/>
            <person name="Jogler M."/>
            <person name="Boedeker C."/>
            <person name="Pinto D."/>
            <person name="Vollmers J."/>
            <person name="Rivas-Marin E."/>
            <person name="Kohn T."/>
            <person name="Peeters S.H."/>
            <person name="Heuer A."/>
            <person name="Rast P."/>
            <person name="Oberbeckmann S."/>
            <person name="Bunk B."/>
            <person name="Jeske O."/>
            <person name="Meyerdierks A."/>
            <person name="Storesund J.E."/>
            <person name="Kallscheuer N."/>
            <person name="Luecker S."/>
            <person name="Lage O.M."/>
            <person name="Pohl T."/>
            <person name="Merkel B.J."/>
            <person name="Hornburger P."/>
            <person name="Mueller R.-W."/>
            <person name="Bruemmer F."/>
            <person name="Labrenz M."/>
            <person name="Spormann A.M."/>
            <person name="Op den Camp H."/>
            <person name="Overmann J."/>
            <person name="Amann R."/>
            <person name="Jetten M.S.M."/>
            <person name="Mascher T."/>
            <person name="Medema M.H."/>
            <person name="Devos D.P."/>
            <person name="Kaster A.-K."/>
            <person name="Ovreas L."/>
            <person name="Rohde M."/>
            <person name="Galperin M.Y."/>
            <person name="Jogler C."/>
        </authorList>
    </citation>
    <scope>NUCLEOTIDE SEQUENCE [LARGE SCALE GENOMIC DNA]</scope>
    <source>
        <strain evidence="3 4">ETA_A8</strain>
    </source>
</reference>
<keyword evidence="1" id="KW-0812">Transmembrane</keyword>
<evidence type="ECO:0000313" key="3">
    <source>
        <dbReference type="EMBL" id="QDU28403.1"/>
    </source>
</evidence>
<feature type="domain" description="VWFA" evidence="2">
    <location>
        <begin position="98"/>
        <end position="290"/>
    </location>
</feature>
<gene>
    <name evidence="3" type="ORF">ETAA8_35030</name>
</gene>
<dbReference type="InterPro" id="IPR002035">
    <property type="entry name" value="VWF_A"/>
</dbReference>
<evidence type="ECO:0000256" key="1">
    <source>
        <dbReference type="SAM" id="Phobius"/>
    </source>
</evidence>
<keyword evidence="1" id="KW-0472">Membrane</keyword>
<dbReference type="RefSeq" id="WP_145090634.1">
    <property type="nucleotide sequence ID" value="NZ_CP036274.1"/>
</dbReference>
<dbReference type="InterPro" id="IPR036465">
    <property type="entry name" value="vWFA_dom_sf"/>
</dbReference>
<name>A0A517YDS5_9BACT</name>